<dbReference type="EMBL" id="CAFBLE010000001">
    <property type="protein sequence ID" value="CAB4856142.1"/>
    <property type="molecule type" value="Genomic_DNA"/>
</dbReference>
<dbReference type="EMBL" id="CAEZZC010000001">
    <property type="protein sequence ID" value="CAB4738735.1"/>
    <property type="molecule type" value="Genomic_DNA"/>
</dbReference>
<evidence type="ECO:0000313" key="4">
    <source>
        <dbReference type="EMBL" id="CAB4917528.1"/>
    </source>
</evidence>
<organism evidence="3">
    <name type="scientific">freshwater metagenome</name>
    <dbReference type="NCBI Taxonomy" id="449393"/>
    <lineage>
        <taxon>unclassified sequences</taxon>
        <taxon>metagenomes</taxon>
        <taxon>ecological metagenomes</taxon>
    </lineage>
</organism>
<reference evidence="3" key="1">
    <citation type="submission" date="2020-05" db="EMBL/GenBank/DDBJ databases">
        <authorList>
            <person name="Chiriac C."/>
            <person name="Salcher M."/>
            <person name="Ghai R."/>
            <person name="Kavagutti S V."/>
        </authorList>
    </citation>
    <scope>NUCLEOTIDE SEQUENCE</scope>
</reference>
<dbReference type="EMBL" id="CAEZWT010000006">
    <property type="protein sequence ID" value="CAB4658990.1"/>
    <property type="molecule type" value="Genomic_DNA"/>
</dbReference>
<protein>
    <submittedName>
        <fullName evidence="3">Unannotated protein</fullName>
    </submittedName>
</protein>
<evidence type="ECO:0000313" key="1">
    <source>
        <dbReference type="EMBL" id="CAB4658990.1"/>
    </source>
</evidence>
<evidence type="ECO:0000313" key="2">
    <source>
        <dbReference type="EMBL" id="CAB4738735.1"/>
    </source>
</evidence>
<dbReference type="EMBL" id="CAFBMV010000003">
    <property type="protein sequence ID" value="CAB4917528.1"/>
    <property type="molecule type" value="Genomic_DNA"/>
</dbReference>
<dbReference type="AlphaFoldDB" id="A0A6J7CCY6"/>
<evidence type="ECO:0000313" key="5">
    <source>
        <dbReference type="EMBL" id="CAB5056740.1"/>
    </source>
</evidence>
<gene>
    <name evidence="1" type="ORF">UFOPK2289_00361</name>
    <name evidence="2" type="ORF">UFOPK2822_00014</name>
    <name evidence="3" type="ORF">UFOPK3346_00159</name>
    <name evidence="4" type="ORF">UFOPK3670_00445</name>
    <name evidence="5" type="ORF">UFOPK4308_00659</name>
</gene>
<evidence type="ECO:0000313" key="3">
    <source>
        <dbReference type="EMBL" id="CAB4856142.1"/>
    </source>
</evidence>
<accession>A0A6J7CCY6</accession>
<name>A0A6J7CCY6_9ZZZZ</name>
<dbReference type="EMBL" id="CAFBQL010000003">
    <property type="protein sequence ID" value="CAB5056740.1"/>
    <property type="molecule type" value="Genomic_DNA"/>
</dbReference>
<proteinExistence type="predicted"/>
<sequence>MSSTILEQGDFRIVFGEHPQSGYHLEVREGSLWRRASSPNNSLVSGPSFDLRPTEIRASQQELHLKGKQALHGYSWGAKITRVGTQWIKVEITIDSPGFVLGKIGGIEPEITLDLGALPPYERGDHVWFKVNIDNPTKWNDEARSNDFPATYYYDPYGHNEFRMFFDMSAMSWMGPENVARFRDLRCGFRRRFDGELKAELGLIGETQSGFIFPQGEQRIVYYIGAGHREHFPTSPTARGELISLVESCLALLPEPSEFPKNATSWDDFARGSAKDLMDTDHSWSTDNDGEHLMGYVDARSDAWALAMGARGREWEGTGPCLEAGLWILHPLEILSRVRPDLPFEPLRQRVNTFTRRQILSSQSDLFGGIASKPMNVGTWQYIYIIAECWRIYALSNDKEVLERILKEVHEVMLPMVANTGGVFPLEFDKSTLRKIGSGDGHAIGGLFALFMLEIAQYTADESYREHAKAALITLYNLPINAITQESFLTAHAADAADRLAALDKENPEWAQMSRYFVAQSLRMMYWYNDSTSERNKMVEQLGMFVACGTINYPAFFENLEMDARLSALINVGTPKKEFLSVLDHGRRVNFHFFPVVQPDLYGPMPLQYIPYEEVPVLEGGLASDGFIGQEIYGSGWVFRALLIWEAISTCTNRELMVVNTTSYRESKKVTLVVSNSTATIQSGELEFPALASGKKAKVSLTQDGDLLGNWTLSSGERIPVEILPGKYIEMLYEEISS</sequence>